<evidence type="ECO:0000256" key="5">
    <source>
        <dbReference type="ARBA" id="ARBA00023284"/>
    </source>
</evidence>
<dbReference type="PANTHER" id="PTHR42852:SF6">
    <property type="entry name" value="THIOL:DISULFIDE INTERCHANGE PROTEIN DSBE"/>
    <property type="match status" value="1"/>
</dbReference>
<dbReference type="RefSeq" id="WP_115278795.1">
    <property type="nucleotide sequence ID" value="NZ_AP022600.1"/>
</dbReference>
<dbReference type="Gene3D" id="3.40.30.10">
    <property type="entry name" value="Glutaredoxin"/>
    <property type="match status" value="1"/>
</dbReference>
<evidence type="ECO:0000256" key="3">
    <source>
        <dbReference type="ARBA" id="ARBA00022968"/>
    </source>
</evidence>
<keyword evidence="4" id="KW-1015">Disulfide bond</keyword>
<dbReference type="PROSITE" id="PS00194">
    <property type="entry name" value="THIOREDOXIN_1"/>
    <property type="match status" value="1"/>
</dbReference>
<evidence type="ECO:0000313" key="7">
    <source>
        <dbReference type="EMBL" id="STZ59199.1"/>
    </source>
</evidence>
<dbReference type="InterPro" id="IPR036249">
    <property type="entry name" value="Thioredoxin-like_sf"/>
</dbReference>
<keyword evidence="3" id="KW-0735">Signal-anchor</keyword>
<name>A0A378TEN0_9MYCO</name>
<gene>
    <name evidence="7" type="primary">resA_1</name>
    <name evidence="7" type="ORF">NCTC10821_02724</name>
</gene>
<accession>A0A378TEN0</accession>
<evidence type="ECO:0000256" key="4">
    <source>
        <dbReference type="ARBA" id="ARBA00023157"/>
    </source>
</evidence>
<dbReference type="GO" id="GO:0030313">
    <property type="term" value="C:cell envelope"/>
    <property type="evidence" value="ECO:0007669"/>
    <property type="project" value="UniProtKB-SubCell"/>
</dbReference>
<evidence type="ECO:0000256" key="1">
    <source>
        <dbReference type="ARBA" id="ARBA00004196"/>
    </source>
</evidence>
<dbReference type="Pfam" id="PF08534">
    <property type="entry name" value="Redoxin"/>
    <property type="match status" value="1"/>
</dbReference>
<evidence type="ECO:0000256" key="2">
    <source>
        <dbReference type="ARBA" id="ARBA00022748"/>
    </source>
</evidence>
<dbReference type="GO" id="GO:0016491">
    <property type="term" value="F:oxidoreductase activity"/>
    <property type="evidence" value="ECO:0007669"/>
    <property type="project" value="InterPro"/>
</dbReference>
<evidence type="ECO:0000313" key="8">
    <source>
        <dbReference type="Proteomes" id="UP000254978"/>
    </source>
</evidence>
<protein>
    <submittedName>
        <fullName evidence="7">Membrane-anchored thioredoxin</fullName>
    </submittedName>
</protein>
<dbReference type="CDD" id="cd02966">
    <property type="entry name" value="TlpA_like_family"/>
    <property type="match status" value="1"/>
</dbReference>
<reference evidence="7 8" key="1">
    <citation type="submission" date="2018-06" db="EMBL/GenBank/DDBJ databases">
        <authorList>
            <consortium name="Pathogen Informatics"/>
            <person name="Doyle S."/>
        </authorList>
    </citation>
    <scope>NUCLEOTIDE SEQUENCE [LARGE SCALE GENOMIC DNA]</scope>
    <source>
        <strain evidence="7 8">NCTC10821</strain>
    </source>
</reference>
<dbReference type="GO" id="GO:0017004">
    <property type="term" value="P:cytochrome complex assembly"/>
    <property type="evidence" value="ECO:0007669"/>
    <property type="project" value="UniProtKB-KW"/>
</dbReference>
<dbReference type="Proteomes" id="UP000254978">
    <property type="component" value="Unassembled WGS sequence"/>
</dbReference>
<evidence type="ECO:0000259" key="6">
    <source>
        <dbReference type="PROSITE" id="PS51352"/>
    </source>
</evidence>
<sequence>MSKAGLWTVATLVLVAVLVGAFLSELRDPPQAGAPNGLPAAAELTQDPADLAQARQAADLPPCPAGQGPGPAALRGVSASCAADGAAVDVAQSLAGRPVLLNLWAYWCGPCADELPALVEYQQRMGERVLVVTVHQDPNEEAALDRLAEWGVRLPTLQDGDRRIAAALKVPNVMPATVLIGSDGSVTEVLPRAFVSADEIAEAVGDRLR</sequence>
<feature type="domain" description="Thioredoxin" evidence="6">
    <location>
        <begin position="68"/>
        <end position="209"/>
    </location>
</feature>
<keyword evidence="5" id="KW-0676">Redox-active center</keyword>
<organism evidence="7 8">
    <name type="scientific">Mycolicibacterium tokaiense</name>
    <dbReference type="NCBI Taxonomy" id="39695"/>
    <lineage>
        <taxon>Bacteria</taxon>
        <taxon>Bacillati</taxon>
        <taxon>Actinomycetota</taxon>
        <taxon>Actinomycetes</taxon>
        <taxon>Mycobacteriales</taxon>
        <taxon>Mycobacteriaceae</taxon>
        <taxon>Mycolicibacterium</taxon>
    </lineage>
</organism>
<comment type="subcellular location">
    <subcellularLocation>
        <location evidence="1">Cell envelope</location>
    </subcellularLocation>
</comment>
<keyword evidence="3" id="KW-0812">Transmembrane</keyword>
<dbReference type="AlphaFoldDB" id="A0A378TEN0"/>
<dbReference type="InterPro" id="IPR017937">
    <property type="entry name" value="Thioredoxin_CS"/>
</dbReference>
<keyword evidence="2" id="KW-0201">Cytochrome c-type biogenesis</keyword>
<dbReference type="PROSITE" id="PS51352">
    <property type="entry name" value="THIOREDOXIN_2"/>
    <property type="match status" value="1"/>
</dbReference>
<proteinExistence type="predicted"/>
<dbReference type="InterPro" id="IPR050553">
    <property type="entry name" value="Thioredoxin_ResA/DsbE_sf"/>
</dbReference>
<dbReference type="EMBL" id="UGQT01000001">
    <property type="protein sequence ID" value="STZ59199.1"/>
    <property type="molecule type" value="Genomic_DNA"/>
</dbReference>
<dbReference type="SUPFAM" id="SSF52833">
    <property type="entry name" value="Thioredoxin-like"/>
    <property type="match status" value="1"/>
</dbReference>
<dbReference type="InterPro" id="IPR013740">
    <property type="entry name" value="Redoxin"/>
</dbReference>
<keyword evidence="8" id="KW-1185">Reference proteome</keyword>
<dbReference type="PANTHER" id="PTHR42852">
    <property type="entry name" value="THIOL:DISULFIDE INTERCHANGE PROTEIN DSBE"/>
    <property type="match status" value="1"/>
</dbReference>
<dbReference type="InterPro" id="IPR013766">
    <property type="entry name" value="Thioredoxin_domain"/>
</dbReference>
<dbReference type="OrthoDB" id="9796554at2"/>